<protein>
    <submittedName>
        <fullName evidence="2">Uncharacterized protein</fullName>
    </submittedName>
</protein>
<accession>A0A915KWT3</accession>
<proteinExistence type="predicted"/>
<keyword evidence="1" id="KW-1185">Reference proteome</keyword>
<organism evidence="1 2">
    <name type="scientific">Romanomermis culicivorax</name>
    <name type="common">Nematode worm</name>
    <dbReference type="NCBI Taxonomy" id="13658"/>
    <lineage>
        <taxon>Eukaryota</taxon>
        <taxon>Metazoa</taxon>
        <taxon>Ecdysozoa</taxon>
        <taxon>Nematoda</taxon>
        <taxon>Enoplea</taxon>
        <taxon>Dorylaimia</taxon>
        <taxon>Mermithida</taxon>
        <taxon>Mermithoidea</taxon>
        <taxon>Mermithidae</taxon>
        <taxon>Romanomermis</taxon>
    </lineage>
</organism>
<evidence type="ECO:0000313" key="2">
    <source>
        <dbReference type="WBParaSite" id="nRc.2.0.1.t42928-RA"/>
    </source>
</evidence>
<dbReference type="Proteomes" id="UP000887565">
    <property type="component" value="Unplaced"/>
</dbReference>
<evidence type="ECO:0000313" key="1">
    <source>
        <dbReference type="Proteomes" id="UP000887565"/>
    </source>
</evidence>
<dbReference type="WBParaSite" id="nRc.2.0.1.t42928-RA">
    <property type="protein sequence ID" value="nRc.2.0.1.t42928-RA"/>
    <property type="gene ID" value="nRc.2.0.1.g42928"/>
</dbReference>
<dbReference type="AlphaFoldDB" id="A0A915KWT3"/>
<sequence length="99" mass="11096">MGAARRQTSTPWSKSSPTGLLAPVLRACLPSKASENLLISSPFMRQKLRKIEFFIKTNMSNGFPVQNNLPHLQLPVKTKGALRQQTMASEINFYGFPYI</sequence>
<name>A0A915KWT3_ROMCU</name>
<reference evidence="2" key="1">
    <citation type="submission" date="2022-11" db="UniProtKB">
        <authorList>
            <consortium name="WormBaseParasite"/>
        </authorList>
    </citation>
    <scope>IDENTIFICATION</scope>
</reference>